<feature type="region of interest" description="Disordered" evidence="6">
    <location>
        <begin position="177"/>
        <end position="203"/>
    </location>
</feature>
<dbReference type="SUPFAM" id="SSF53383">
    <property type="entry name" value="PLP-dependent transferases"/>
    <property type="match status" value="1"/>
</dbReference>
<sequence>MKSKDIISQEVGAPIPNYTAHAVSVTLPTWEANVGYEEGQEWVVNKMNSGYPRFFIHSWIQELSNLLELSYGKDGERCMIFPTYKIAKSCRKFIKEKTLLSNCNVRILQLSTPSPTQGEDESIRIETNFSVVYFPSSEYPLAKQYWQHAGQGISSRMGEYILSELKPKLLELSEHNSKDLQQKQKAKNKTSRRSSSLRSSSSTATAVTEKEYSTFIEERFGRNLDLRFNKEARIILQKRISTKINEADDNQKNKLSKDDVYLFPSGMASIFNAHQAILLSFPERAAKQKSVCFGFPYVDTLNILKKWGQGVHFYGFGDDDSLLELERKLETGELQILTLVCECPSNPLLKTPDLIKIWELSRFYNFTVVVDETVGNFLNIHVLPYCDILVSSLTKVFSGDSNVMAGSLVLNPSSEHYQILKQTLDEELYEPESFWAEDAIYLERNSRDFESRSSRINENAMAAVKLFQETPLIKNIYYPFLSPTRKHYDALKTPKGGYGGLISIVFANENDARCFFNEVKLSKGPSLGTNFTLCSPYVILAYFQELDEVEKWGIDRNLIRISIGLEDRSELIDTFQKALKVVKEQHDALEE</sequence>
<comment type="similarity">
    <text evidence="4">Belongs to the trans-sulfuration enzymes family. MET7 subfamily.</text>
</comment>
<proteinExistence type="inferred from homology"/>
<evidence type="ECO:0000256" key="5">
    <source>
        <dbReference type="RuleBase" id="RU362118"/>
    </source>
</evidence>
<dbReference type="Gene3D" id="3.90.1150.10">
    <property type="entry name" value="Aspartate Aminotransferase, domain 1"/>
    <property type="match status" value="1"/>
</dbReference>
<dbReference type="Gene3D" id="3.40.640.10">
    <property type="entry name" value="Type I PLP-dependent aspartate aminotransferase-like (Major domain)"/>
    <property type="match status" value="1"/>
</dbReference>
<dbReference type="PANTHER" id="PTHR42699">
    <property type="match status" value="1"/>
</dbReference>
<keyword evidence="2 5" id="KW-0663">Pyridoxal phosphate</keyword>
<evidence type="ECO:0000256" key="2">
    <source>
        <dbReference type="ARBA" id="ARBA00022898"/>
    </source>
</evidence>
<evidence type="ECO:0000256" key="4">
    <source>
        <dbReference type="ARBA" id="ARBA00061376"/>
    </source>
</evidence>
<keyword evidence="8" id="KW-1185">Reference proteome</keyword>
<dbReference type="EMBL" id="KV454012">
    <property type="protein sequence ID" value="ODV96895.1"/>
    <property type="molecule type" value="Genomic_DNA"/>
</dbReference>
<dbReference type="PANTHER" id="PTHR42699:SF1">
    <property type="entry name" value="CYSTATHIONINE GAMMA-SYNTHASE-RELATED"/>
    <property type="match status" value="1"/>
</dbReference>
<dbReference type="FunFam" id="3.90.1150.10:FF:000063">
    <property type="entry name" value="Probable cystathionine gamma-synthase"/>
    <property type="match status" value="1"/>
</dbReference>
<dbReference type="STRING" id="669874.A0A1E4TYS3"/>
<evidence type="ECO:0000256" key="3">
    <source>
        <dbReference type="ARBA" id="ARBA00034478"/>
    </source>
</evidence>
<dbReference type="OrthoDB" id="10047078at2759"/>
<dbReference type="InterPro" id="IPR015421">
    <property type="entry name" value="PyrdxlP-dep_Trfase_major"/>
</dbReference>
<evidence type="ECO:0008006" key="9">
    <source>
        <dbReference type="Google" id="ProtNLM"/>
    </source>
</evidence>
<evidence type="ECO:0000313" key="7">
    <source>
        <dbReference type="EMBL" id="ODV96895.1"/>
    </source>
</evidence>
<dbReference type="GO" id="GO:0003962">
    <property type="term" value="F:cystathionine gamma-synthase activity"/>
    <property type="evidence" value="ECO:0007669"/>
    <property type="project" value="TreeGrafter"/>
</dbReference>
<name>A0A1E4TYS3_PACTA</name>
<dbReference type="InterPro" id="IPR015422">
    <property type="entry name" value="PyrdxlP-dep_Trfase_small"/>
</dbReference>
<dbReference type="AlphaFoldDB" id="A0A1E4TYS3"/>
<accession>A0A1E4TYS3</accession>
<dbReference type="GO" id="GO:0030170">
    <property type="term" value="F:pyridoxal phosphate binding"/>
    <property type="evidence" value="ECO:0007669"/>
    <property type="project" value="InterPro"/>
</dbReference>
<dbReference type="Proteomes" id="UP000094236">
    <property type="component" value="Unassembled WGS sequence"/>
</dbReference>
<evidence type="ECO:0000313" key="8">
    <source>
        <dbReference type="Proteomes" id="UP000094236"/>
    </source>
</evidence>
<dbReference type="InterPro" id="IPR015424">
    <property type="entry name" value="PyrdxlP-dep_Trfase"/>
</dbReference>
<evidence type="ECO:0000256" key="6">
    <source>
        <dbReference type="SAM" id="MobiDB-lite"/>
    </source>
</evidence>
<feature type="compositionally biased region" description="Low complexity" evidence="6">
    <location>
        <begin position="193"/>
        <end position="202"/>
    </location>
</feature>
<evidence type="ECO:0000256" key="1">
    <source>
        <dbReference type="ARBA" id="ARBA00001933"/>
    </source>
</evidence>
<comment type="cofactor">
    <cofactor evidence="1 5">
        <name>pyridoxal 5'-phosphate</name>
        <dbReference type="ChEBI" id="CHEBI:597326"/>
    </cofactor>
</comment>
<dbReference type="InterPro" id="IPR000277">
    <property type="entry name" value="Cys/Met-Metab_PyrdxlP-dep_enz"/>
</dbReference>
<protein>
    <recommendedName>
        <fullName evidence="9">Cystathionine gamma-synthase</fullName>
    </recommendedName>
</protein>
<dbReference type="InterPro" id="IPR051750">
    <property type="entry name" value="Trans-sulfuration_enzymes"/>
</dbReference>
<organism evidence="7 8">
    <name type="scientific">Pachysolen tannophilus NRRL Y-2460</name>
    <dbReference type="NCBI Taxonomy" id="669874"/>
    <lineage>
        <taxon>Eukaryota</taxon>
        <taxon>Fungi</taxon>
        <taxon>Dikarya</taxon>
        <taxon>Ascomycota</taxon>
        <taxon>Saccharomycotina</taxon>
        <taxon>Pichiomycetes</taxon>
        <taxon>Pachysolenaceae</taxon>
        <taxon>Pachysolen</taxon>
    </lineage>
</organism>
<gene>
    <name evidence="7" type="ORF">PACTADRAFT_74498</name>
</gene>
<reference evidence="8" key="1">
    <citation type="submission" date="2016-05" db="EMBL/GenBank/DDBJ databases">
        <title>Comparative genomics of biotechnologically important yeasts.</title>
        <authorList>
            <consortium name="DOE Joint Genome Institute"/>
            <person name="Riley R."/>
            <person name="Haridas S."/>
            <person name="Wolfe K.H."/>
            <person name="Lopes M.R."/>
            <person name="Hittinger C.T."/>
            <person name="Goker M."/>
            <person name="Salamov A."/>
            <person name="Wisecaver J."/>
            <person name="Long T.M."/>
            <person name="Aerts A.L."/>
            <person name="Barry K."/>
            <person name="Choi C."/>
            <person name="Clum A."/>
            <person name="Coughlan A.Y."/>
            <person name="Deshpande S."/>
            <person name="Douglass A.P."/>
            <person name="Hanson S.J."/>
            <person name="Klenk H.-P."/>
            <person name="Labutti K."/>
            <person name="Lapidus A."/>
            <person name="Lindquist E."/>
            <person name="Lipzen A."/>
            <person name="Meier-Kolthoff J.P."/>
            <person name="Ohm R.A."/>
            <person name="Otillar R.P."/>
            <person name="Pangilinan J."/>
            <person name="Peng Y."/>
            <person name="Rokas A."/>
            <person name="Rosa C.A."/>
            <person name="Scheuner C."/>
            <person name="Sibirny A.A."/>
            <person name="Slot J.C."/>
            <person name="Stielow J.B."/>
            <person name="Sun H."/>
            <person name="Kurtzman C.P."/>
            <person name="Blackwell M."/>
            <person name="Grigoriev I.V."/>
            <person name="Jeffries T.W."/>
        </authorList>
    </citation>
    <scope>NUCLEOTIDE SEQUENCE [LARGE SCALE GENOMIC DNA]</scope>
    <source>
        <strain evidence="8">NRRL Y-2460</strain>
    </source>
</reference>
<dbReference type="Pfam" id="PF01053">
    <property type="entry name" value="Cys_Met_Meta_PP"/>
    <property type="match status" value="1"/>
</dbReference>
<comment type="pathway">
    <text evidence="3">Amino-acid biosynthesis; L-methionine biosynthesis via de novo pathway.</text>
</comment>
<dbReference type="GO" id="GO:0019346">
    <property type="term" value="P:transsulfuration"/>
    <property type="evidence" value="ECO:0007669"/>
    <property type="project" value="InterPro"/>
</dbReference>